<dbReference type="PANTHER" id="PTHR43384">
    <property type="entry name" value="SEPTUM SITE-DETERMINING PROTEIN MIND HOMOLOG, CHLOROPLASTIC-RELATED"/>
    <property type="match status" value="1"/>
</dbReference>
<dbReference type="PANTHER" id="PTHR43384:SF13">
    <property type="entry name" value="SLR0110 PROTEIN"/>
    <property type="match status" value="1"/>
</dbReference>
<dbReference type="GO" id="GO:0016887">
    <property type="term" value="F:ATP hydrolysis activity"/>
    <property type="evidence" value="ECO:0000318"/>
    <property type="project" value="GO_Central"/>
</dbReference>
<evidence type="ECO:0000313" key="3">
    <source>
        <dbReference type="Proteomes" id="UP000000798"/>
    </source>
</evidence>
<dbReference type="FunCoup" id="O67404">
    <property type="interactions" value="23"/>
</dbReference>
<evidence type="ECO:0000313" key="2">
    <source>
        <dbReference type="EMBL" id="AAC07365.1"/>
    </source>
</evidence>
<keyword evidence="3" id="KW-1185">Reference proteome</keyword>
<feature type="domain" description="AAA" evidence="1">
    <location>
        <begin position="2"/>
        <end position="152"/>
    </location>
</feature>
<dbReference type="KEGG" id="aae:aq_1404"/>
<dbReference type="OrthoDB" id="9780677at2"/>
<dbReference type="STRING" id="224324.aq_1404"/>
<sequence>MIIPVLSSKGGVGKTTIATNLAYTLSKKAKTVLIDTDPQNGVASVLCKRHDIGLADILLEGTNYGETLRQVRENFFIIPTGAKAIENEFSFNESFKYENIQNLCLKLESEGGFEFILFDTPPGYTVQSNVLMKLADVILAVFEAEPASYASFKVFETHMFTKEKEIREKLWLIINKVRASEISEDFSFIFRYEAGGNILAYLPYDEAVSVASGECLLVEEYKPDSPFVKLMYELVEKLLTLLKK</sequence>
<protein>
    <recommendedName>
        <fullName evidence="1">AAA domain-containing protein</fullName>
    </recommendedName>
</protein>
<dbReference type="Proteomes" id="UP000000798">
    <property type="component" value="Chromosome"/>
</dbReference>
<gene>
    <name evidence="2" type="ordered locus">aq_1404</name>
</gene>
<evidence type="ECO:0000259" key="1">
    <source>
        <dbReference type="Pfam" id="PF13614"/>
    </source>
</evidence>
<dbReference type="Gene3D" id="3.40.50.300">
    <property type="entry name" value="P-loop containing nucleotide triphosphate hydrolases"/>
    <property type="match status" value="1"/>
</dbReference>
<dbReference type="GO" id="GO:0009898">
    <property type="term" value="C:cytoplasmic side of plasma membrane"/>
    <property type="evidence" value="ECO:0000318"/>
    <property type="project" value="GO_Central"/>
</dbReference>
<reference evidence="2 3" key="1">
    <citation type="journal article" date="1998" name="Nature">
        <title>The complete genome of the hyperthermophilic bacterium Aquifex aeolicus.</title>
        <authorList>
            <person name="Deckert G."/>
            <person name="Warren P.V."/>
            <person name="Gaasterland T."/>
            <person name="Young W.G."/>
            <person name="Lenox A.L."/>
            <person name="Graham D.E."/>
            <person name="Overbeek R."/>
            <person name="Snead M.A."/>
            <person name="Keller M."/>
            <person name="Aujay M."/>
            <person name="Huber R."/>
            <person name="Feldman R.A."/>
            <person name="Short J.M."/>
            <person name="Olson G.J."/>
            <person name="Swanson R.V."/>
        </authorList>
    </citation>
    <scope>NUCLEOTIDE SEQUENCE [LARGE SCALE GENOMIC DNA]</scope>
    <source>
        <strain evidence="2 3">VF5</strain>
    </source>
</reference>
<dbReference type="EnsemblBacteria" id="AAC07365">
    <property type="protein sequence ID" value="AAC07365"/>
    <property type="gene ID" value="aq_1404"/>
</dbReference>
<dbReference type="eggNOG" id="COG1192">
    <property type="taxonomic scope" value="Bacteria"/>
</dbReference>
<dbReference type="GO" id="GO:0005524">
    <property type="term" value="F:ATP binding"/>
    <property type="evidence" value="ECO:0000318"/>
    <property type="project" value="GO_Central"/>
</dbReference>
<dbReference type="Pfam" id="PF13614">
    <property type="entry name" value="AAA_31"/>
    <property type="match status" value="1"/>
</dbReference>
<dbReference type="InterPro" id="IPR025669">
    <property type="entry name" value="AAA_dom"/>
</dbReference>
<dbReference type="PIR" id="B70422">
    <property type="entry name" value="B70422"/>
</dbReference>
<dbReference type="RefSeq" id="WP_010880907.1">
    <property type="nucleotide sequence ID" value="NC_000918.1"/>
</dbReference>
<accession>O67404</accession>
<dbReference type="InterPro" id="IPR050625">
    <property type="entry name" value="ParA/MinD_ATPase"/>
</dbReference>
<organism evidence="2 3">
    <name type="scientific">Aquifex aeolicus (strain VF5)</name>
    <dbReference type="NCBI Taxonomy" id="224324"/>
    <lineage>
        <taxon>Bacteria</taxon>
        <taxon>Pseudomonadati</taxon>
        <taxon>Aquificota</taxon>
        <taxon>Aquificia</taxon>
        <taxon>Aquificales</taxon>
        <taxon>Aquificaceae</taxon>
        <taxon>Aquifex</taxon>
    </lineage>
</organism>
<dbReference type="AlphaFoldDB" id="O67404"/>
<dbReference type="HOGENOM" id="CLU_1133127_0_0_0"/>
<dbReference type="GO" id="GO:0005829">
    <property type="term" value="C:cytosol"/>
    <property type="evidence" value="ECO:0000318"/>
    <property type="project" value="GO_Central"/>
</dbReference>
<dbReference type="EMBL" id="AE000657">
    <property type="protein sequence ID" value="AAC07365.1"/>
    <property type="molecule type" value="Genomic_DNA"/>
</dbReference>
<proteinExistence type="predicted"/>
<dbReference type="InterPro" id="IPR027417">
    <property type="entry name" value="P-loop_NTPase"/>
</dbReference>
<name>O67404_AQUAE</name>
<dbReference type="InParanoid" id="O67404"/>
<dbReference type="SUPFAM" id="SSF52540">
    <property type="entry name" value="P-loop containing nucleoside triphosphate hydrolases"/>
    <property type="match status" value="1"/>
</dbReference>